<dbReference type="AlphaFoldDB" id="A0A6I8U4F2"/>
<evidence type="ECO:0000313" key="6">
    <source>
        <dbReference type="EnsemblMetazoa" id="AAEL022484-PA"/>
    </source>
</evidence>
<dbReference type="InterPro" id="IPR036728">
    <property type="entry name" value="PBP_GOBP_sf"/>
</dbReference>
<dbReference type="Gene3D" id="1.10.238.20">
    <property type="entry name" value="Pheromone/general odorant binding protein domain"/>
    <property type="match status" value="1"/>
</dbReference>
<comment type="similarity">
    <text evidence="2">Belongs to the PBP/GOBP family.</text>
</comment>
<dbReference type="OrthoDB" id="7761125at2759"/>
<proteinExistence type="inferred from homology"/>
<evidence type="ECO:0000256" key="1">
    <source>
        <dbReference type="ARBA" id="ARBA00004613"/>
    </source>
</evidence>
<dbReference type="InParanoid" id="A0A6I8U4F2"/>
<comment type="subcellular location">
    <subcellularLocation>
        <location evidence="1">Secreted</location>
    </subcellularLocation>
</comment>
<dbReference type="GO" id="GO:0005615">
    <property type="term" value="C:extracellular space"/>
    <property type="evidence" value="ECO:0007669"/>
    <property type="project" value="TreeGrafter"/>
</dbReference>
<evidence type="ECO:0000256" key="3">
    <source>
        <dbReference type="ARBA" id="ARBA00022525"/>
    </source>
</evidence>
<name>A0A6I8U4F2_AEDAE</name>
<dbReference type="InterPro" id="IPR006170">
    <property type="entry name" value="PBP/GOBP"/>
</dbReference>
<dbReference type="PANTHER" id="PTHR11857">
    <property type="entry name" value="ODORANT BINDING PROTEIN-RELATED"/>
    <property type="match status" value="1"/>
</dbReference>
<organism evidence="6 7">
    <name type="scientific">Aedes aegypti</name>
    <name type="common">Yellowfever mosquito</name>
    <name type="synonym">Culex aegypti</name>
    <dbReference type="NCBI Taxonomy" id="7159"/>
    <lineage>
        <taxon>Eukaryota</taxon>
        <taxon>Metazoa</taxon>
        <taxon>Ecdysozoa</taxon>
        <taxon>Arthropoda</taxon>
        <taxon>Hexapoda</taxon>
        <taxon>Insecta</taxon>
        <taxon>Pterygota</taxon>
        <taxon>Neoptera</taxon>
        <taxon>Endopterygota</taxon>
        <taxon>Diptera</taxon>
        <taxon>Nematocera</taxon>
        <taxon>Culicoidea</taxon>
        <taxon>Culicidae</taxon>
        <taxon>Culicinae</taxon>
        <taxon>Aedini</taxon>
        <taxon>Aedes</taxon>
        <taxon>Stegomyia</taxon>
    </lineage>
</organism>
<dbReference type="CDD" id="cd23992">
    <property type="entry name" value="PBP_GOBP"/>
    <property type="match status" value="1"/>
</dbReference>
<protein>
    <submittedName>
        <fullName evidence="6">Uncharacterized protein</fullName>
    </submittedName>
</protein>
<gene>
    <name evidence="6" type="primary">5578511</name>
</gene>
<reference evidence="6" key="2">
    <citation type="submission" date="2020-05" db="UniProtKB">
        <authorList>
            <consortium name="EnsemblMetazoa"/>
        </authorList>
    </citation>
    <scope>IDENTIFICATION</scope>
    <source>
        <strain evidence="6">LVP_AGWG</strain>
    </source>
</reference>
<evidence type="ECO:0000256" key="5">
    <source>
        <dbReference type="ARBA" id="ARBA00023157"/>
    </source>
</evidence>
<accession>A0A6I8U4F2</accession>
<sequence length="276" mass="32392">METRSIFIAVILSITSYIKAEDYKAPRLKTLATIEQECAGYLLLSNETLRSYIAASFPKDSTVQKLVHCFLVNMNAWDDETGIKDYVIRNYFKPSDTDSSYESRTQCCLRDKVSNLDRCAVFERAYHSFMCYYQNYGNLVPEAQFIPWYQVDREKNLREVFLIEGITRAQLLKFQKNEERTPKEYPILYYMDVIRNAFYDPSTGHDLGRLYTQYGIQELLADETRQCLDTVSRNFFEEPTRAYQGYDQCLRKYLTVYVEKLLQTVVAQVLESNIVC</sequence>
<dbReference type="SUPFAM" id="SSF47565">
    <property type="entry name" value="Insect pheromone/odorant-binding proteins"/>
    <property type="match status" value="1"/>
</dbReference>
<keyword evidence="5" id="KW-1015">Disulfide bond</keyword>
<reference evidence="6 7" key="1">
    <citation type="submission" date="2017-06" db="EMBL/GenBank/DDBJ databases">
        <title>Aedes aegypti genome working group (AGWG) sequencing and assembly.</title>
        <authorList>
            <consortium name="Aedes aegypti Genome Working Group (AGWG)"/>
            <person name="Matthews B.J."/>
        </authorList>
    </citation>
    <scope>NUCLEOTIDE SEQUENCE [LARGE SCALE GENOMIC DNA]</scope>
    <source>
        <strain evidence="6 7">LVP_AGWG</strain>
    </source>
</reference>
<dbReference type="EnsemblMetazoa" id="AAEL022484-RA">
    <property type="protein sequence ID" value="AAEL022484-PA"/>
    <property type="gene ID" value="AAEL022484"/>
</dbReference>
<evidence type="ECO:0000313" key="7">
    <source>
        <dbReference type="Proteomes" id="UP000008820"/>
    </source>
</evidence>
<keyword evidence="4" id="KW-0732">Signal</keyword>
<dbReference type="PANTHER" id="PTHR11857:SF46">
    <property type="entry name" value="GENERAL ODORANT-BINDING PROTEIN 99A-RELATED"/>
    <property type="match status" value="1"/>
</dbReference>
<dbReference type="GO" id="GO:0005549">
    <property type="term" value="F:odorant binding"/>
    <property type="evidence" value="ECO:0007669"/>
    <property type="project" value="InterPro"/>
</dbReference>
<dbReference type="Pfam" id="PF01395">
    <property type="entry name" value="PBP_GOBP"/>
    <property type="match status" value="1"/>
</dbReference>
<evidence type="ECO:0000256" key="2">
    <source>
        <dbReference type="ARBA" id="ARBA00008098"/>
    </source>
</evidence>
<keyword evidence="3" id="KW-0964">Secreted</keyword>
<keyword evidence="7" id="KW-1185">Reference proteome</keyword>
<dbReference type="GO" id="GO:0007608">
    <property type="term" value="P:sensory perception of smell"/>
    <property type="evidence" value="ECO:0007669"/>
    <property type="project" value="TreeGrafter"/>
</dbReference>
<evidence type="ECO:0000256" key="4">
    <source>
        <dbReference type="ARBA" id="ARBA00022729"/>
    </source>
</evidence>
<dbReference type="Proteomes" id="UP000008820">
    <property type="component" value="Chromosome 3"/>
</dbReference>